<evidence type="ECO:0000256" key="8">
    <source>
        <dbReference type="ARBA" id="ARBA00022989"/>
    </source>
</evidence>
<evidence type="ECO:0000256" key="4">
    <source>
        <dbReference type="ARBA" id="ARBA00022475"/>
    </source>
</evidence>
<evidence type="ECO:0000256" key="6">
    <source>
        <dbReference type="ARBA" id="ARBA00022692"/>
    </source>
</evidence>
<dbReference type="PANTHER" id="PTHR35091:SF2">
    <property type="entry name" value="FLAGELLAR PROTEIN FLIL"/>
    <property type="match status" value="1"/>
</dbReference>
<dbReference type="Proteomes" id="UP000652013">
    <property type="component" value="Unassembled WGS sequence"/>
</dbReference>
<comment type="subcellular location">
    <subcellularLocation>
        <location evidence="2">Cell membrane</location>
        <topology evidence="2">Single-pass membrane protein</topology>
    </subcellularLocation>
</comment>
<evidence type="ECO:0000256" key="3">
    <source>
        <dbReference type="ARBA" id="ARBA00008281"/>
    </source>
</evidence>
<evidence type="ECO:0000313" key="12">
    <source>
        <dbReference type="Proteomes" id="UP000652013"/>
    </source>
</evidence>
<dbReference type="InterPro" id="IPR005503">
    <property type="entry name" value="FliL"/>
</dbReference>
<keyword evidence="7 10" id="KW-0283">Flagellar rotation</keyword>
<protein>
    <recommendedName>
        <fullName evidence="10">Flagellar protein FliL</fullName>
    </recommendedName>
</protein>
<dbReference type="Pfam" id="PF03748">
    <property type="entry name" value="FliL"/>
    <property type="match status" value="1"/>
</dbReference>
<evidence type="ECO:0000313" key="11">
    <source>
        <dbReference type="EMBL" id="GIJ02042.1"/>
    </source>
</evidence>
<feature type="transmembrane region" description="Helical" evidence="10">
    <location>
        <begin position="17"/>
        <end position="39"/>
    </location>
</feature>
<keyword evidence="5 10" id="KW-0145">Chemotaxis</keyword>
<comment type="similarity">
    <text evidence="3 10">Belongs to the FliL family.</text>
</comment>
<keyword evidence="4 10" id="KW-1003">Cell membrane</keyword>
<keyword evidence="12" id="KW-1185">Reference proteome</keyword>
<comment type="function">
    <text evidence="1 10">Controls the rotational direction of flagella during chemotaxis.</text>
</comment>
<evidence type="ECO:0000256" key="7">
    <source>
        <dbReference type="ARBA" id="ARBA00022779"/>
    </source>
</evidence>
<evidence type="ECO:0000256" key="5">
    <source>
        <dbReference type="ARBA" id="ARBA00022500"/>
    </source>
</evidence>
<keyword evidence="9 10" id="KW-0472">Membrane</keyword>
<keyword evidence="6 10" id="KW-0812">Transmembrane</keyword>
<keyword evidence="8 10" id="KW-1133">Transmembrane helix</keyword>
<comment type="caution">
    <text evidence="11">The sequence shown here is derived from an EMBL/GenBank/DDBJ whole genome shotgun (WGS) entry which is preliminary data.</text>
</comment>
<evidence type="ECO:0000256" key="2">
    <source>
        <dbReference type="ARBA" id="ARBA00004162"/>
    </source>
</evidence>
<dbReference type="GO" id="GO:0005886">
    <property type="term" value="C:plasma membrane"/>
    <property type="evidence" value="ECO:0007669"/>
    <property type="project" value="UniProtKB-SubCell"/>
</dbReference>
<evidence type="ECO:0000256" key="1">
    <source>
        <dbReference type="ARBA" id="ARBA00002254"/>
    </source>
</evidence>
<evidence type="ECO:0000256" key="10">
    <source>
        <dbReference type="RuleBase" id="RU364125"/>
    </source>
</evidence>
<proteinExistence type="inferred from homology"/>
<dbReference type="PANTHER" id="PTHR35091">
    <property type="entry name" value="FLAGELLAR PROTEIN FLIL"/>
    <property type="match status" value="1"/>
</dbReference>
<evidence type="ECO:0000256" key="9">
    <source>
        <dbReference type="ARBA" id="ARBA00023136"/>
    </source>
</evidence>
<dbReference type="EMBL" id="BOOY01000008">
    <property type="protein sequence ID" value="GIJ02042.1"/>
    <property type="molecule type" value="Genomic_DNA"/>
</dbReference>
<dbReference type="AlphaFoldDB" id="A0A8J3Y636"/>
<sequence length="154" mass="16183">MAENEAAEAAPKKKSKLLLVIIIAVVALGGAGAGAYMMLKPSEDAAATAEAEKAEPGEVVKVEAVTINLADGHYLKMAFALQATADAAEAPDPSKALDVAISTYTDKPIAELSTAKGRDTAKKEFLEKIEAAYMNKETKTSSVMDVYLTTFVTQ</sequence>
<dbReference type="GO" id="GO:0071978">
    <property type="term" value="P:bacterial-type flagellum-dependent swarming motility"/>
    <property type="evidence" value="ECO:0007669"/>
    <property type="project" value="TreeGrafter"/>
</dbReference>
<dbReference type="RefSeq" id="WP_203937369.1">
    <property type="nucleotide sequence ID" value="NZ_BAAAGJ010000016.1"/>
</dbReference>
<gene>
    <name evidence="11" type="ORF">Sya03_13940</name>
</gene>
<organism evidence="11 12">
    <name type="scientific">Spirilliplanes yamanashiensis</name>
    <dbReference type="NCBI Taxonomy" id="42233"/>
    <lineage>
        <taxon>Bacteria</taxon>
        <taxon>Bacillati</taxon>
        <taxon>Actinomycetota</taxon>
        <taxon>Actinomycetes</taxon>
        <taxon>Micromonosporales</taxon>
        <taxon>Micromonosporaceae</taxon>
        <taxon>Spirilliplanes</taxon>
    </lineage>
</organism>
<accession>A0A8J3Y636</accession>
<dbReference type="GO" id="GO:0006935">
    <property type="term" value="P:chemotaxis"/>
    <property type="evidence" value="ECO:0007669"/>
    <property type="project" value="UniProtKB-KW"/>
</dbReference>
<name>A0A8J3Y636_9ACTN</name>
<dbReference type="GO" id="GO:0009425">
    <property type="term" value="C:bacterial-type flagellum basal body"/>
    <property type="evidence" value="ECO:0007669"/>
    <property type="project" value="InterPro"/>
</dbReference>
<reference evidence="11" key="1">
    <citation type="submission" date="2021-01" db="EMBL/GenBank/DDBJ databases">
        <title>Whole genome shotgun sequence of Spirilliplanes yamanashiensis NBRC 15828.</title>
        <authorList>
            <person name="Komaki H."/>
            <person name="Tamura T."/>
        </authorList>
    </citation>
    <scope>NUCLEOTIDE SEQUENCE</scope>
    <source>
        <strain evidence="11">NBRC 15828</strain>
    </source>
</reference>